<dbReference type="PANTHER" id="PTHR23176:SF129">
    <property type="entry name" value="RHO GTPASE ACTIVATING PROTEIN AT 16F, ISOFORM E-RELATED"/>
    <property type="match status" value="1"/>
</dbReference>
<dbReference type="STRING" id="98765.A0A2R6NN34"/>
<dbReference type="Gene3D" id="2.30.29.30">
    <property type="entry name" value="Pleckstrin-homology domain (PH domain)/Phosphotyrosine-binding domain (PTB)"/>
    <property type="match status" value="1"/>
</dbReference>
<feature type="compositionally biased region" description="Low complexity" evidence="3">
    <location>
        <begin position="566"/>
        <end position="576"/>
    </location>
</feature>
<evidence type="ECO:0008006" key="9">
    <source>
        <dbReference type="Google" id="ProtNLM"/>
    </source>
</evidence>
<dbReference type="PANTHER" id="PTHR23176">
    <property type="entry name" value="RHO/RAC/CDC GTPASE-ACTIVATING PROTEIN"/>
    <property type="match status" value="1"/>
</dbReference>
<feature type="region of interest" description="Disordered" evidence="3">
    <location>
        <begin position="889"/>
        <end position="930"/>
    </location>
</feature>
<dbReference type="Pfam" id="PF00787">
    <property type="entry name" value="PX"/>
    <property type="match status" value="1"/>
</dbReference>
<evidence type="ECO:0000313" key="7">
    <source>
        <dbReference type="EMBL" id="PSR73795.1"/>
    </source>
</evidence>
<evidence type="ECO:0000259" key="4">
    <source>
        <dbReference type="PROSITE" id="PS50003"/>
    </source>
</evidence>
<feature type="coiled-coil region" evidence="2">
    <location>
        <begin position="93"/>
        <end position="120"/>
    </location>
</feature>
<feature type="domain" description="PX" evidence="5">
    <location>
        <begin position="635"/>
        <end position="751"/>
    </location>
</feature>
<dbReference type="InterPro" id="IPR000198">
    <property type="entry name" value="RhoGAP_dom"/>
</dbReference>
<feature type="compositionally biased region" description="Polar residues" evidence="3">
    <location>
        <begin position="346"/>
        <end position="356"/>
    </location>
</feature>
<dbReference type="CDD" id="cd06093">
    <property type="entry name" value="PX_domain"/>
    <property type="match status" value="1"/>
</dbReference>
<sequence>MNPPSILTTPIRERNQTYRSDLSSHSSSPTTLRVAHSSGASSNAPGPSTTPLTVQSLLATCSTSSDPKLAALEHAVSDRNTLCSQNSQLWKLIEKQRAGYAQLLKELERVRGERDLFRAKLLETGQNTDALLKAHREKEKRAGKDASLRSAASHTHLRSSESNGSSGSGSAALDPGTNIARTKSDDIESQRNTPSAQSSEPLWASTGSGPYGRQRQGSQNSLNIPFSTSHLSTSYTLPSEASTSNHIPAFVSEPNPEPMASRSQPNTAVEGSADARNQFPPPPARSGSLPLSVVTSGNTYSTTPVSRTVVMDDPGTSARAIRAFPSAENPASVISPLSPRHGDPSLQPQADLSSLPQPLASQPLVIVQSASSSNSHSQNSHWNPSNELAPPSRPQELARESRVSLPEEAKRYYASMGESPSPSPRSNRVFPDARSGSLSPDKASAKARSESPLKQAVDVYSIRDDPTDSRATPGGDSGEFLDLEDADSLSDSVNDSGRVSAADSIDPEDSSVEQAFQESRKDKKHAVVEDFPLPPSSPPMHHGDTFTHVQMQHVSPHIHAPSLKQSISDSVSDESSMQPQFNGAPDSSTSLDSRGLPPPRGESSQRPTLSTISTQDLTPQATFRALPLLASDLPQTTIVVSNSTIRPNDRGKEVLSFVINVNPGRGKESWQVEKLYSDVLTLDSRVRATIGKSMGKRLVNLPEGRLWKDHAPAKVDQRKVALELYLRSLIALPVKNKDEVIAFFTSDILREAKKPVLQAGYKEGYLTKRGKNFGGWKTRYFVLQGPSLEYYESRGGTHLGSITITGAQIGRQQRAADKKDSDEDNEYRHAFLIIEAKKGPGGSNPRHVLCAESDQDRDSWVEELVRYVTGTYNEEEFSVAQNGGNIIAGRTSTSSNAPSDVLSTPTRRLRKEDITKGPAVPSSQFPLDPSNAKLFQSTPIPSDEFSITSPVKPNPPSYVDPFMDAPLSSSLPVSSPLVAEDPDIIAPIEQRANSEMGHYPDLVDQRSAASKSKQGFSSAEQQRRKDRRRSMNPLKTSPIPERSPSPEKDPALHTPRVDAHGKVKISGPMNGTPIPAGYKFGGKDAPPEPPMPLNDRREKAKSRSFWGFGRPQQDKPNVPVHVPRAVFGVSLEESLDVAEIASLPAIVFRCIQYLEVKKAELEEGIYRLSGSSAVIKALKDRFNNEGDVDLIGSDEYWDPHAIAGLLKTFLRELPASILTRDLHLRFLSVIDFVDPQERIAELSQLIASLPITNYSLLRALTAHLILIVQNANVNKMTMRNVGIVFSPTLGIPAGVFSLMLGEFKRVFNVDGALEQDDEVVQEMGGADLSRRNSKHYSDAAADQLLGLSGRTLTATEEGQSDEGEELSVNDESGTEGTEITEHESMLEGSEASSLLPQFSQQADQADLLHPSDYNEPTSPLSASRSRASTLAATRGLNVTTSSDKASRRHSRMVGLPHSPRPPHSGSSSPHTPQRAGSSPAPVAASPLHTPK</sequence>
<feature type="region of interest" description="Disordered" evidence="3">
    <location>
        <begin position="414"/>
        <end position="544"/>
    </location>
</feature>
<dbReference type="InterPro" id="IPR036871">
    <property type="entry name" value="PX_dom_sf"/>
</dbReference>
<feature type="compositionally biased region" description="Polar residues" evidence="3">
    <location>
        <begin position="293"/>
        <end position="306"/>
    </location>
</feature>
<evidence type="ECO:0000256" key="1">
    <source>
        <dbReference type="ARBA" id="ARBA00022468"/>
    </source>
</evidence>
<dbReference type="Gene3D" id="3.30.1520.10">
    <property type="entry name" value="Phox-like domain"/>
    <property type="match status" value="1"/>
</dbReference>
<evidence type="ECO:0000259" key="5">
    <source>
        <dbReference type="PROSITE" id="PS50195"/>
    </source>
</evidence>
<feature type="compositionally biased region" description="Polar residues" evidence="3">
    <location>
        <begin position="1007"/>
        <end position="1020"/>
    </location>
</feature>
<evidence type="ECO:0000313" key="8">
    <source>
        <dbReference type="Proteomes" id="UP000186601"/>
    </source>
</evidence>
<dbReference type="SUPFAM" id="SSF50729">
    <property type="entry name" value="PH domain-like"/>
    <property type="match status" value="1"/>
</dbReference>
<dbReference type="Pfam" id="PF00620">
    <property type="entry name" value="RhoGAP"/>
    <property type="match status" value="1"/>
</dbReference>
<feature type="region of interest" description="Disordered" evidence="3">
    <location>
        <begin position="1005"/>
        <end position="1089"/>
    </location>
</feature>
<feature type="region of interest" description="Disordered" evidence="3">
    <location>
        <begin position="1354"/>
        <end position="1392"/>
    </location>
</feature>
<dbReference type="GO" id="GO:0005096">
    <property type="term" value="F:GTPase activator activity"/>
    <property type="evidence" value="ECO:0007669"/>
    <property type="project" value="UniProtKB-KW"/>
</dbReference>
<dbReference type="GO" id="GO:0035091">
    <property type="term" value="F:phosphatidylinositol binding"/>
    <property type="evidence" value="ECO:0007669"/>
    <property type="project" value="InterPro"/>
</dbReference>
<dbReference type="PROSITE" id="PS50195">
    <property type="entry name" value="PX"/>
    <property type="match status" value="1"/>
</dbReference>
<evidence type="ECO:0000259" key="6">
    <source>
        <dbReference type="PROSITE" id="PS50238"/>
    </source>
</evidence>
<gene>
    <name evidence="7" type="ORF">PHLCEN_2v10365</name>
</gene>
<feature type="compositionally biased region" description="Acidic residues" evidence="3">
    <location>
        <begin position="479"/>
        <end position="488"/>
    </location>
</feature>
<feature type="region of interest" description="Disordered" evidence="3">
    <location>
        <begin position="1408"/>
        <end position="1491"/>
    </location>
</feature>
<reference evidence="7 8" key="1">
    <citation type="submission" date="2018-02" db="EMBL/GenBank/DDBJ databases">
        <title>Genome sequence of the basidiomycete white-rot fungus Phlebia centrifuga.</title>
        <authorList>
            <person name="Granchi Z."/>
            <person name="Peng M."/>
            <person name="de Vries R.P."/>
            <person name="Hilden K."/>
            <person name="Makela M.R."/>
            <person name="Grigoriev I."/>
            <person name="Riley R."/>
        </authorList>
    </citation>
    <scope>NUCLEOTIDE SEQUENCE [LARGE SCALE GENOMIC DNA]</scope>
    <source>
        <strain evidence="7 8">FBCC195</strain>
    </source>
</reference>
<feature type="region of interest" description="Disordered" evidence="3">
    <location>
        <begin position="563"/>
        <end position="616"/>
    </location>
</feature>
<feature type="compositionally biased region" description="Basic and acidic residues" evidence="3">
    <location>
        <begin position="135"/>
        <end position="147"/>
    </location>
</feature>
<dbReference type="Gene3D" id="1.10.555.10">
    <property type="entry name" value="Rho GTPase activation protein"/>
    <property type="match status" value="1"/>
</dbReference>
<feature type="compositionally biased region" description="Polar residues" evidence="3">
    <location>
        <begin position="190"/>
        <end position="208"/>
    </location>
</feature>
<dbReference type="InterPro" id="IPR050729">
    <property type="entry name" value="Rho-GAP"/>
</dbReference>
<feature type="compositionally biased region" description="Low complexity" evidence="3">
    <location>
        <begin position="1416"/>
        <end position="1434"/>
    </location>
</feature>
<feature type="compositionally biased region" description="Low complexity" evidence="3">
    <location>
        <begin position="1477"/>
        <end position="1491"/>
    </location>
</feature>
<feature type="region of interest" description="Disordered" evidence="3">
    <location>
        <begin position="135"/>
        <end position="356"/>
    </location>
</feature>
<feature type="compositionally biased region" description="Low complexity" evidence="3">
    <location>
        <begin position="160"/>
        <end position="170"/>
    </location>
</feature>
<dbReference type="Pfam" id="PF00169">
    <property type="entry name" value="PH"/>
    <property type="match status" value="1"/>
</dbReference>
<dbReference type="InterPro" id="IPR011993">
    <property type="entry name" value="PH-like_dom_sf"/>
</dbReference>
<feature type="compositionally biased region" description="Polar residues" evidence="3">
    <location>
        <begin position="602"/>
        <end position="616"/>
    </location>
</feature>
<keyword evidence="8" id="KW-1185">Reference proteome</keyword>
<feature type="compositionally biased region" description="Low complexity" evidence="3">
    <location>
        <begin position="37"/>
        <end position="47"/>
    </location>
</feature>
<feature type="compositionally biased region" description="Polar residues" evidence="3">
    <location>
        <begin position="577"/>
        <end position="592"/>
    </location>
</feature>
<feature type="compositionally biased region" description="Basic and acidic residues" evidence="3">
    <location>
        <begin position="518"/>
        <end position="528"/>
    </location>
</feature>
<dbReference type="SMART" id="SM00233">
    <property type="entry name" value="PH"/>
    <property type="match status" value="1"/>
</dbReference>
<dbReference type="InterPro" id="IPR001849">
    <property type="entry name" value="PH_domain"/>
</dbReference>
<evidence type="ECO:0000256" key="3">
    <source>
        <dbReference type="SAM" id="MobiDB-lite"/>
    </source>
</evidence>
<organism evidence="7 8">
    <name type="scientific">Hermanssonia centrifuga</name>
    <dbReference type="NCBI Taxonomy" id="98765"/>
    <lineage>
        <taxon>Eukaryota</taxon>
        <taxon>Fungi</taxon>
        <taxon>Dikarya</taxon>
        <taxon>Basidiomycota</taxon>
        <taxon>Agaricomycotina</taxon>
        <taxon>Agaricomycetes</taxon>
        <taxon>Polyporales</taxon>
        <taxon>Meruliaceae</taxon>
        <taxon>Hermanssonia</taxon>
    </lineage>
</organism>
<dbReference type="CDD" id="cd13277">
    <property type="entry name" value="PH_Bem3"/>
    <property type="match status" value="1"/>
</dbReference>
<dbReference type="SMART" id="SM00324">
    <property type="entry name" value="RhoGAP"/>
    <property type="match status" value="1"/>
</dbReference>
<dbReference type="GO" id="GO:0005737">
    <property type="term" value="C:cytoplasm"/>
    <property type="evidence" value="ECO:0007669"/>
    <property type="project" value="TreeGrafter"/>
</dbReference>
<feature type="compositionally biased region" description="Polar residues" evidence="3">
    <location>
        <begin position="215"/>
        <end position="246"/>
    </location>
</feature>
<keyword evidence="2" id="KW-0175">Coiled coil</keyword>
<accession>A0A2R6NN34</accession>
<feature type="region of interest" description="Disordered" evidence="3">
    <location>
        <begin position="15"/>
        <end position="51"/>
    </location>
</feature>
<dbReference type="InterPro" id="IPR008936">
    <property type="entry name" value="Rho_GTPase_activation_prot"/>
</dbReference>
<feature type="compositionally biased region" description="Polar residues" evidence="3">
    <location>
        <begin position="889"/>
        <end position="906"/>
    </location>
</feature>
<feature type="domain" description="PH" evidence="4">
    <location>
        <begin position="759"/>
        <end position="869"/>
    </location>
</feature>
<evidence type="ECO:0000256" key="2">
    <source>
        <dbReference type="SAM" id="Coils"/>
    </source>
</evidence>
<dbReference type="PROSITE" id="PS50238">
    <property type="entry name" value="RHOGAP"/>
    <property type="match status" value="1"/>
</dbReference>
<protein>
    <recommendedName>
        <fullName evidence="9">RhoGAP-domain-containing protein</fullName>
    </recommendedName>
</protein>
<keyword evidence="1" id="KW-0343">GTPase activation</keyword>
<dbReference type="InterPro" id="IPR001683">
    <property type="entry name" value="PX_dom"/>
</dbReference>
<dbReference type="GO" id="GO:0007165">
    <property type="term" value="P:signal transduction"/>
    <property type="evidence" value="ECO:0007669"/>
    <property type="project" value="InterPro"/>
</dbReference>
<dbReference type="OrthoDB" id="185175at2759"/>
<feature type="compositionally biased region" description="Acidic residues" evidence="3">
    <location>
        <begin position="1358"/>
        <end position="1368"/>
    </location>
</feature>
<name>A0A2R6NN34_9APHY</name>
<dbReference type="SUPFAM" id="SSF48350">
    <property type="entry name" value="GTPase activation domain, GAP"/>
    <property type="match status" value="1"/>
</dbReference>
<dbReference type="SUPFAM" id="SSF64268">
    <property type="entry name" value="PX domain"/>
    <property type="match status" value="1"/>
</dbReference>
<dbReference type="Proteomes" id="UP000186601">
    <property type="component" value="Unassembled WGS sequence"/>
</dbReference>
<feature type="compositionally biased region" description="Basic and acidic residues" evidence="3">
    <location>
        <begin position="1044"/>
        <end position="1061"/>
    </location>
</feature>
<proteinExistence type="predicted"/>
<comment type="caution">
    <text evidence="7">The sequence shown here is derived from an EMBL/GenBank/DDBJ whole genome shotgun (WGS) entry which is preliminary data.</text>
</comment>
<feature type="compositionally biased region" description="Low complexity" evidence="3">
    <location>
        <begin position="368"/>
        <end position="386"/>
    </location>
</feature>
<dbReference type="EMBL" id="MLYV02001062">
    <property type="protein sequence ID" value="PSR73795.1"/>
    <property type="molecule type" value="Genomic_DNA"/>
</dbReference>
<feature type="region of interest" description="Disordered" evidence="3">
    <location>
        <begin position="368"/>
        <end position="402"/>
    </location>
</feature>
<dbReference type="PROSITE" id="PS50003">
    <property type="entry name" value="PH_DOMAIN"/>
    <property type="match status" value="1"/>
</dbReference>
<feature type="domain" description="Rho-GAP" evidence="6">
    <location>
        <begin position="1129"/>
        <end position="1320"/>
    </location>
</feature>